<dbReference type="Pfam" id="PF10607">
    <property type="entry name" value="CTLH"/>
    <property type="match status" value="1"/>
</dbReference>
<name>A0AAD5U5N5_9FUNG</name>
<dbReference type="SMART" id="SM00757">
    <property type="entry name" value="CRA"/>
    <property type="match status" value="1"/>
</dbReference>
<gene>
    <name evidence="2" type="ORF">HK099_006967</name>
</gene>
<dbReference type="EMBL" id="JADGJW010000064">
    <property type="protein sequence ID" value="KAJ3225322.1"/>
    <property type="molecule type" value="Genomic_DNA"/>
</dbReference>
<organism evidence="2 3">
    <name type="scientific">Clydaea vesicula</name>
    <dbReference type="NCBI Taxonomy" id="447962"/>
    <lineage>
        <taxon>Eukaryota</taxon>
        <taxon>Fungi</taxon>
        <taxon>Fungi incertae sedis</taxon>
        <taxon>Chytridiomycota</taxon>
        <taxon>Chytridiomycota incertae sedis</taxon>
        <taxon>Chytridiomycetes</taxon>
        <taxon>Lobulomycetales</taxon>
        <taxon>Lobulomycetaceae</taxon>
        <taxon>Clydaea</taxon>
    </lineage>
</organism>
<evidence type="ECO:0000259" key="1">
    <source>
        <dbReference type="PROSITE" id="PS50897"/>
    </source>
</evidence>
<comment type="caution">
    <text evidence="2">The sequence shown here is derived from an EMBL/GenBank/DDBJ whole genome shotgun (WGS) entry which is preliminary data.</text>
</comment>
<reference evidence="2" key="1">
    <citation type="submission" date="2020-05" db="EMBL/GenBank/DDBJ databases">
        <title>Phylogenomic resolution of chytrid fungi.</title>
        <authorList>
            <person name="Stajich J.E."/>
            <person name="Amses K."/>
            <person name="Simmons R."/>
            <person name="Seto K."/>
            <person name="Myers J."/>
            <person name="Bonds A."/>
            <person name="Quandt C.A."/>
            <person name="Barry K."/>
            <person name="Liu P."/>
            <person name="Grigoriev I."/>
            <person name="Longcore J.E."/>
            <person name="James T.Y."/>
        </authorList>
    </citation>
    <scope>NUCLEOTIDE SEQUENCE</scope>
    <source>
        <strain evidence="2">JEL0476</strain>
    </source>
</reference>
<protein>
    <recommendedName>
        <fullName evidence="1">CTLH domain-containing protein</fullName>
    </recommendedName>
</protein>
<dbReference type="InterPro" id="IPR050618">
    <property type="entry name" value="Ubq-SigPath_Reg"/>
</dbReference>
<dbReference type="InterPro" id="IPR006595">
    <property type="entry name" value="CTLH_C"/>
</dbReference>
<dbReference type="PANTHER" id="PTHR12864">
    <property type="entry name" value="RAN BINDING PROTEIN 9-RELATED"/>
    <property type="match status" value="1"/>
</dbReference>
<dbReference type="AlphaFoldDB" id="A0AAD5U5N5"/>
<evidence type="ECO:0000313" key="3">
    <source>
        <dbReference type="Proteomes" id="UP001211065"/>
    </source>
</evidence>
<dbReference type="InterPro" id="IPR006594">
    <property type="entry name" value="LisH"/>
</dbReference>
<dbReference type="PROSITE" id="PS50897">
    <property type="entry name" value="CTLH"/>
    <property type="match status" value="1"/>
</dbReference>
<dbReference type="SMART" id="SM00668">
    <property type="entry name" value="CTLH"/>
    <property type="match status" value="1"/>
</dbReference>
<keyword evidence="3" id="KW-1185">Reference proteome</keyword>
<dbReference type="PROSITE" id="PS50896">
    <property type="entry name" value="LISH"/>
    <property type="match status" value="1"/>
</dbReference>
<feature type="domain" description="CTLH" evidence="1">
    <location>
        <begin position="85"/>
        <end position="146"/>
    </location>
</feature>
<feature type="non-terminal residue" evidence="2">
    <location>
        <position position="1"/>
    </location>
</feature>
<sequence length="244" mass="27750">MSELEKETGDISVLHWLIYEHLVHNCYSETANSFSSSTQISNINNNSSTNSNEDVEMKDAKRLDTTINRPSSFNQASIASEDSKSLEDRKVIYHLVNSGNIKDAIEYCNSAFPNSLSGTTPESLYMCFLLHCQQFIEYIRIDSNEAFTFAQEELGRFAYMGEKFKSHLQDVISLIAYPDPKNSPQVSTFLSSVKREELANELNSYILAFQKLPSQTSIERIVRHLTVLQEQLEAESNKDKKILP</sequence>
<accession>A0AAD5U5N5</accession>
<dbReference type="InterPro" id="IPR013144">
    <property type="entry name" value="CRA_dom"/>
</dbReference>
<dbReference type="Proteomes" id="UP001211065">
    <property type="component" value="Unassembled WGS sequence"/>
</dbReference>
<evidence type="ECO:0000313" key="2">
    <source>
        <dbReference type="EMBL" id="KAJ3225322.1"/>
    </source>
</evidence>
<dbReference type="InterPro" id="IPR024964">
    <property type="entry name" value="CTLH/CRA"/>
</dbReference>
<proteinExistence type="predicted"/>